<evidence type="ECO:0000256" key="1">
    <source>
        <dbReference type="SAM" id="SignalP"/>
    </source>
</evidence>
<dbReference type="InterPro" id="IPR012338">
    <property type="entry name" value="Beta-lactam/transpept-like"/>
</dbReference>
<dbReference type="EMBL" id="BSNC01000002">
    <property type="protein sequence ID" value="GLP95440.1"/>
    <property type="molecule type" value="Genomic_DNA"/>
</dbReference>
<evidence type="ECO:0000259" key="2">
    <source>
        <dbReference type="Pfam" id="PF00144"/>
    </source>
</evidence>
<dbReference type="InterPro" id="IPR050789">
    <property type="entry name" value="Diverse_Enzym_Activities"/>
</dbReference>
<feature type="domain" description="Beta-lactamase-related" evidence="2">
    <location>
        <begin position="115"/>
        <end position="430"/>
    </location>
</feature>
<keyword evidence="3" id="KW-0378">Hydrolase</keyword>
<dbReference type="Proteomes" id="UP001161422">
    <property type="component" value="Unassembled WGS sequence"/>
</dbReference>
<reference evidence="3" key="2">
    <citation type="submission" date="2023-01" db="EMBL/GenBank/DDBJ databases">
        <title>Draft genome sequence of Paraferrimonas sedimenticola strain NBRC 101628.</title>
        <authorList>
            <person name="Sun Q."/>
            <person name="Mori K."/>
        </authorList>
    </citation>
    <scope>NUCLEOTIDE SEQUENCE</scope>
    <source>
        <strain evidence="3">NBRC 101628</strain>
    </source>
</reference>
<proteinExistence type="predicted"/>
<dbReference type="Pfam" id="PF00144">
    <property type="entry name" value="Beta-lactamase"/>
    <property type="match status" value="1"/>
</dbReference>
<feature type="signal peptide" evidence="1">
    <location>
        <begin position="1"/>
        <end position="21"/>
    </location>
</feature>
<evidence type="ECO:0000313" key="3">
    <source>
        <dbReference type="EMBL" id="GLP95440.1"/>
    </source>
</evidence>
<dbReference type="AlphaFoldDB" id="A0AA37VXY6"/>
<dbReference type="SUPFAM" id="SSF56601">
    <property type="entry name" value="beta-lactamase/transpeptidase-like"/>
    <property type="match status" value="1"/>
</dbReference>
<dbReference type="InterPro" id="IPR001466">
    <property type="entry name" value="Beta-lactam-related"/>
</dbReference>
<dbReference type="PANTHER" id="PTHR43283:SF7">
    <property type="entry name" value="BETA-LACTAMASE-RELATED DOMAIN-CONTAINING PROTEIN"/>
    <property type="match status" value="1"/>
</dbReference>
<dbReference type="RefSeq" id="WP_095506757.1">
    <property type="nucleotide sequence ID" value="NZ_BSNC01000002.1"/>
</dbReference>
<dbReference type="Gene3D" id="3.40.710.10">
    <property type="entry name" value="DD-peptidase/beta-lactamase superfamily"/>
    <property type="match status" value="1"/>
</dbReference>
<sequence>MKKSLLCVALGAALVSNLGLATPASSAVTDNPYATAQELELMQGFPVPADKQVTKANALQTPPFNRWAYQHMRMFYPSAGIPAADKPVPLDKAIDSKFAASVKVANADGEMRSFDQFMTETWADAIVVIKGDKVIFEEYRNGMHSNQPHQMMSVTKSFGGLMAMMNIHDGRFSESQRVGDIVPELKSASAFGDATVGQVLDMTNSMDFREDYADPSSGIRTYGAVLGWTEKLQGVDYPTNLYAYLQTLQAQREHKHGDVFHYQTPKTDVVNWVNNRVTNQSFQEDMYNKLWSKLGTEGETYVLLDDNATLVAGGGLNATPANLARFATMMLNDGVFNGEQVVPKAIVEQLAAGGDRQAFANSPDASDNMPGNEWSYRAQWWVSHTPGYEAFTAIGIHGQWLYIDRERDVAIVKVSSAPESFTPRQERYDLNGLRAIVDYVSAN</sequence>
<dbReference type="PANTHER" id="PTHR43283">
    <property type="entry name" value="BETA-LACTAMASE-RELATED"/>
    <property type="match status" value="1"/>
</dbReference>
<gene>
    <name evidence="3" type="ORF">GCM10007895_07460</name>
</gene>
<keyword evidence="1" id="KW-0732">Signal</keyword>
<evidence type="ECO:0000313" key="4">
    <source>
        <dbReference type="Proteomes" id="UP001161422"/>
    </source>
</evidence>
<keyword evidence="4" id="KW-1185">Reference proteome</keyword>
<dbReference type="GO" id="GO:0016787">
    <property type="term" value="F:hydrolase activity"/>
    <property type="evidence" value="ECO:0007669"/>
    <property type="project" value="UniProtKB-KW"/>
</dbReference>
<organism evidence="3 4">
    <name type="scientific">Paraferrimonas sedimenticola</name>
    <dbReference type="NCBI Taxonomy" id="375674"/>
    <lineage>
        <taxon>Bacteria</taxon>
        <taxon>Pseudomonadati</taxon>
        <taxon>Pseudomonadota</taxon>
        <taxon>Gammaproteobacteria</taxon>
        <taxon>Alteromonadales</taxon>
        <taxon>Ferrimonadaceae</taxon>
        <taxon>Paraferrimonas</taxon>
    </lineage>
</organism>
<name>A0AA37VXY6_9GAMM</name>
<accession>A0AA37VXY6</accession>
<protein>
    <submittedName>
        <fullName evidence="3">6-aminohexanoate-dimer hydrolase</fullName>
    </submittedName>
</protein>
<feature type="chain" id="PRO_5041317866" evidence="1">
    <location>
        <begin position="22"/>
        <end position="443"/>
    </location>
</feature>
<comment type="caution">
    <text evidence="3">The sequence shown here is derived from an EMBL/GenBank/DDBJ whole genome shotgun (WGS) entry which is preliminary data.</text>
</comment>
<reference evidence="3" key="1">
    <citation type="journal article" date="2014" name="Int. J. Syst. Evol. Microbiol.">
        <title>Complete genome sequence of Corynebacterium casei LMG S-19264T (=DSM 44701T), isolated from a smear-ripened cheese.</title>
        <authorList>
            <consortium name="US DOE Joint Genome Institute (JGI-PGF)"/>
            <person name="Walter F."/>
            <person name="Albersmeier A."/>
            <person name="Kalinowski J."/>
            <person name="Ruckert C."/>
        </authorList>
    </citation>
    <scope>NUCLEOTIDE SEQUENCE</scope>
    <source>
        <strain evidence="3">NBRC 101628</strain>
    </source>
</reference>